<evidence type="ECO:0000313" key="1">
    <source>
        <dbReference type="EMBL" id="KKN74881.1"/>
    </source>
</evidence>
<protein>
    <submittedName>
        <fullName evidence="1">Uncharacterized protein</fullName>
    </submittedName>
</protein>
<gene>
    <name evidence="1" type="ORF">LCGC14_0386300</name>
</gene>
<comment type="caution">
    <text evidence="1">The sequence shown here is derived from an EMBL/GenBank/DDBJ whole genome shotgun (WGS) entry which is preliminary data.</text>
</comment>
<dbReference type="InterPro" id="IPR011604">
    <property type="entry name" value="PDDEXK-like_dom_sf"/>
</dbReference>
<organism evidence="1">
    <name type="scientific">marine sediment metagenome</name>
    <dbReference type="NCBI Taxonomy" id="412755"/>
    <lineage>
        <taxon>unclassified sequences</taxon>
        <taxon>metagenomes</taxon>
        <taxon>ecological metagenomes</taxon>
    </lineage>
</organism>
<accession>A0A0F9VN33</accession>
<dbReference type="AlphaFoldDB" id="A0A0F9VN33"/>
<proteinExistence type="predicted"/>
<dbReference type="PANTHER" id="PTHR31340:SF3">
    <property type="entry name" value="MITOCHONDRIAL GENOME MAINTENANCE EXONUCLEASE 1"/>
    <property type="match status" value="1"/>
</dbReference>
<dbReference type="EMBL" id="LAZR01000319">
    <property type="protein sequence ID" value="KKN74881.1"/>
    <property type="molecule type" value="Genomic_DNA"/>
</dbReference>
<dbReference type="Gene3D" id="3.90.320.10">
    <property type="match status" value="1"/>
</dbReference>
<dbReference type="PANTHER" id="PTHR31340">
    <property type="entry name" value="MITOCHONDRIAL GENOME MAINTENANCE EXONUCLEASE 1"/>
    <property type="match status" value="1"/>
</dbReference>
<name>A0A0F9VN33_9ZZZZ</name>
<sequence>MPEETKQKTKIHTVYKVDDKRVPSVTTILGVLGKPALIHWAWQCGVDGLDYRNVRDEAADIGTLAHYLIMCHLKNEKPNTSEYSQENIGLAENSFLSYLNWEKQHTLVPLMVETPLTHGKYKFGGTIDCFAILDGETALIDFKTGKAIYSDMFYQLAAYVALIEADQHEVKTSRILRIGRTEDEGFDEVVRDALPQEWQLFLHCLGVYDLQKEIKRR</sequence>
<reference evidence="1" key="1">
    <citation type="journal article" date="2015" name="Nature">
        <title>Complex archaea that bridge the gap between prokaryotes and eukaryotes.</title>
        <authorList>
            <person name="Spang A."/>
            <person name="Saw J.H."/>
            <person name="Jorgensen S.L."/>
            <person name="Zaremba-Niedzwiedzka K."/>
            <person name="Martijn J."/>
            <person name="Lind A.E."/>
            <person name="van Eijk R."/>
            <person name="Schleper C."/>
            <person name="Guy L."/>
            <person name="Ettema T.J."/>
        </authorList>
    </citation>
    <scope>NUCLEOTIDE SEQUENCE</scope>
</reference>